<feature type="signal peptide" evidence="7">
    <location>
        <begin position="1"/>
        <end position="30"/>
    </location>
</feature>
<keyword evidence="6" id="KW-0812">Transmembrane</keyword>
<evidence type="ECO:0000313" key="9">
    <source>
        <dbReference type="EMBL" id="PKV94240.1"/>
    </source>
</evidence>
<keyword evidence="6" id="KW-0472">Membrane</keyword>
<feature type="transmembrane region" description="Helical" evidence="6">
    <location>
        <begin position="364"/>
        <end position="385"/>
    </location>
</feature>
<evidence type="ECO:0000256" key="1">
    <source>
        <dbReference type="ARBA" id="ARBA00022512"/>
    </source>
</evidence>
<proteinExistence type="predicted"/>
<feature type="chain" id="PRO_5014846459" evidence="7">
    <location>
        <begin position="31"/>
        <end position="392"/>
    </location>
</feature>
<dbReference type="RefSeq" id="WP_101441058.1">
    <property type="nucleotide sequence ID" value="NZ_PJMY01000003.1"/>
</dbReference>
<dbReference type="Proteomes" id="UP000233750">
    <property type="component" value="Unassembled WGS sequence"/>
</dbReference>
<organism evidence="9 10">
    <name type="scientific">Amycolatopsis echigonensis</name>
    <dbReference type="NCBI Taxonomy" id="2576905"/>
    <lineage>
        <taxon>Bacteria</taxon>
        <taxon>Bacillati</taxon>
        <taxon>Actinomycetota</taxon>
        <taxon>Actinomycetes</taxon>
        <taxon>Pseudonocardiales</taxon>
        <taxon>Pseudonocardiaceae</taxon>
        <taxon>Amycolatopsis</taxon>
    </lineage>
</organism>
<dbReference type="PROSITE" id="PS50847">
    <property type="entry name" value="GRAM_POS_ANCHORING"/>
    <property type="match status" value="1"/>
</dbReference>
<evidence type="ECO:0000256" key="7">
    <source>
        <dbReference type="SAM" id="SignalP"/>
    </source>
</evidence>
<evidence type="ECO:0000256" key="2">
    <source>
        <dbReference type="ARBA" id="ARBA00022525"/>
    </source>
</evidence>
<dbReference type="NCBIfam" id="TIGR01167">
    <property type="entry name" value="LPXTG_anchor"/>
    <property type="match status" value="1"/>
</dbReference>
<evidence type="ECO:0000313" key="10">
    <source>
        <dbReference type="Proteomes" id="UP000233750"/>
    </source>
</evidence>
<dbReference type="InterPro" id="IPR023849">
    <property type="entry name" value="TQXA_dom"/>
</dbReference>
<accession>A0A2N3WK37</accession>
<keyword evidence="10" id="KW-1185">Reference proteome</keyword>
<dbReference type="Gene3D" id="1.10.150.480">
    <property type="match status" value="1"/>
</dbReference>
<dbReference type="AlphaFoldDB" id="A0A2N3WK37"/>
<protein>
    <submittedName>
        <fullName evidence="9">LPXTG-motif cell wall-anchored protein/TQXA domain-containing protein</fullName>
    </submittedName>
</protein>
<comment type="caution">
    <text evidence="9">The sequence shown here is derived from an EMBL/GenBank/DDBJ whole genome shotgun (WGS) entry which is preliminary data.</text>
</comment>
<keyword evidence="6" id="KW-1133">Transmembrane helix</keyword>
<keyword evidence="1" id="KW-0134">Cell wall</keyword>
<dbReference type="OrthoDB" id="2676146at2"/>
<dbReference type="NCBIfam" id="TIGR03934">
    <property type="entry name" value="TQXA_dom"/>
    <property type="match status" value="1"/>
</dbReference>
<dbReference type="InterPro" id="IPR013552">
    <property type="entry name" value="Thioester_dom"/>
</dbReference>
<reference evidence="9 10" key="1">
    <citation type="submission" date="2017-12" db="EMBL/GenBank/DDBJ databases">
        <title>Sequencing the genomes of 1000 Actinobacteria strains.</title>
        <authorList>
            <person name="Klenk H.-P."/>
        </authorList>
    </citation>
    <scope>NUCLEOTIDE SEQUENCE [LARGE SCALE GENOMIC DNA]</scope>
    <source>
        <strain evidence="9 10">DSM 45165</strain>
    </source>
</reference>
<name>A0A2N3WK37_9PSEU</name>
<gene>
    <name evidence="9" type="ORF">ATK30_5114</name>
</gene>
<feature type="region of interest" description="Disordered" evidence="5">
    <location>
        <begin position="324"/>
        <end position="354"/>
    </location>
</feature>
<evidence type="ECO:0000259" key="8">
    <source>
        <dbReference type="PROSITE" id="PS50847"/>
    </source>
</evidence>
<evidence type="ECO:0000256" key="3">
    <source>
        <dbReference type="ARBA" id="ARBA00022729"/>
    </source>
</evidence>
<keyword evidence="2" id="KW-0964">Secreted</keyword>
<feature type="compositionally biased region" description="Low complexity" evidence="5">
    <location>
        <begin position="324"/>
        <end position="349"/>
    </location>
</feature>
<dbReference type="EMBL" id="PJMY01000003">
    <property type="protein sequence ID" value="PKV94240.1"/>
    <property type="molecule type" value="Genomic_DNA"/>
</dbReference>
<keyword evidence="3 7" id="KW-0732">Signal</keyword>
<dbReference type="Pfam" id="PF08341">
    <property type="entry name" value="TED"/>
    <property type="match status" value="1"/>
</dbReference>
<keyword evidence="4" id="KW-0572">Peptidoglycan-anchor</keyword>
<feature type="domain" description="Gram-positive cocci surface proteins LPxTG" evidence="8">
    <location>
        <begin position="357"/>
        <end position="392"/>
    </location>
</feature>
<sequence length="392" mass="40056">MHGRSMLVRGGAAVVSAAAALMIAAPVALADDNAPSARSGAASGTLEHGGSSGFDVNITGKKDALQTTLFNLKLSDGAVSKMYCVQIEVGARFGETMVEHAWNDYPDAGSPFRKNNKNINWVLHHSYPSEDTASLEKTLTGKGITLHDGLSEKEALTATQAAVWHYSDAADLDAKNPLANGSPDDAADVLALYDYLTGDANTGVEETKPALSITPAKATGEAGTKIGPFTIATTGSVTDFTSKLPEGVEVVGENGEEIKSSAIKNGTKLFLDVPKDAKAGTAELAVKATGDVNTGRLFVAKNYADKPAQSLIVAQSQKSSVQAAATGTWTETGPVTTAPATTAPAAPGGNNSGQTPLANTGVNAALPIGVGAALVIAGGAMLLVVRRRRSNA</sequence>
<evidence type="ECO:0000256" key="5">
    <source>
        <dbReference type="SAM" id="MobiDB-lite"/>
    </source>
</evidence>
<evidence type="ECO:0000256" key="4">
    <source>
        <dbReference type="ARBA" id="ARBA00023088"/>
    </source>
</evidence>
<evidence type="ECO:0000256" key="6">
    <source>
        <dbReference type="SAM" id="Phobius"/>
    </source>
</evidence>
<dbReference type="InterPro" id="IPR019931">
    <property type="entry name" value="LPXTG_anchor"/>
</dbReference>